<feature type="binding site" evidence="9">
    <location>
        <position position="346"/>
    </location>
    <ligand>
        <name>substrate</name>
    </ligand>
</feature>
<evidence type="ECO:0000256" key="2">
    <source>
        <dbReference type="ARBA" id="ARBA00006601"/>
    </source>
</evidence>
<feature type="active site" description="Nucleophile" evidence="8">
    <location>
        <position position="279"/>
    </location>
</feature>
<dbReference type="SUPFAM" id="SSF51735">
    <property type="entry name" value="NAD(P)-binding Rossmann-fold domains"/>
    <property type="match status" value="2"/>
</dbReference>
<dbReference type="InterPro" id="IPR014026">
    <property type="entry name" value="UDP-Glc/GDP-Man_DH_dimer"/>
</dbReference>
<dbReference type="Pfam" id="PF01370">
    <property type="entry name" value="Epimerase"/>
    <property type="match status" value="1"/>
</dbReference>
<sequence>MMANNDPRISVIGIGKLGSPMVAVFASKGYHVIGLDINKDFVELLQKGIAPVYEPRLQELITQYKKNIEATTDYYKAISLTDITMVIVPTPSDSDTEFFSNDYVLNTMKAIGQVIKSCNKYHQVVVTSTVMPGSTGGIIRDVLEASSGRKIGCLDSEIGLAYNPEFIALGQVIHDMLNPDFVLIGESDKRIGDALQHLYSKISDKQPVLFRRMNFVNAELTKIAINTYVTTKITYANMLSELCENIPDADADTVNVAIGSDSRIGNKYLKGALAYGGPCFPRDNRAFAALAKSLSCNALLAEATDQLNNYQAERLVNICKKIAVICTVDKIQPSKTKVGLLGLSYKPSSPVTECSPACNLANKLVLDFDVTAFDPLAMSAAARICDKRVTFANSVDELVCGDLDILLITTAASCWKNIYFNQTRKKLLYIIDCWKLLNKEEIEQNNRYVRIVLLGNGNSIKGLNDVGASVRKLTVRNNEFQNGHAQRRVLVAGGAGFIGSHLARRLKQDGNYVICADWKRNEYLQEETFCNEFLHMDLRVLDNCLLATKSCDWVFNLAADMGGMGFIQSNHSVILYNNMMISFNTMEAARRNGAKRFFFASSACVYPEHIQTEENVVGLKEDDAWPAKPQDAYGLEKLVSEEIALHYANDFKTIETRIGRFHNIYGPHGTWKGGREKAPAAFCRKVLVAFEGENKGRVEVWGDGKQTRSFCYIDDCVQGILRLMQSNYTQPLNIGSDEIVSINDMIGYIAEIDQVSVQLNHIPGPMGVRGRNSDNRLIKKVLGWAPATTLKEGLKATYKFIKHELEIEKSNAIDISAYAVSSIVIQTIHTL</sequence>
<evidence type="ECO:0000256" key="3">
    <source>
        <dbReference type="ARBA" id="ARBA00012954"/>
    </source>
</evidence>
<dbReference type="NCBIfam" id="TIGR03026">
    <property type="entry name" value="NDP-sugDHase"/>
    <property type="match status" value="1"/>
</dbReference>
<dbReference type="EMBL" id="CAJNOK010003940">
    <property type="protein sequence ID" value="CAF0920398.1"/>
    <property type="molecule type" value="Genomic_DNA"/>
</dbReference>
<evidence type="ECO:0000256" key="6">
    <source>
        <dbReference type="ARBA" id="ARBA00023027"/>
    </source>
</evidence>
<evidence type="ECO:0000259" key="11">
    <source>
        <dbReference type="SMART" id="SM00984"/>
    </source>
</evidence>
<gene>
    <name evidence="12" type="ORF">OVA965_LOCUS10589</name>
    <name evidence="13" type="ORF">TMI583_LOCUS10585</name>
</gene>
<dbReference type="EMBL" id="CAJOBA010003941">
    <property type="protein sequence ID" value="CAF3697900.1"/>
    <property type="molecule type" value="Genomic_DNA"/>
</dbReference>
<dbReference type="PIRSF" id="PIRSF000124">
    <property type="entry name" value="UDPglc_GDPman_dh"/>
    <property type="match status" value="1"/>
</dbReference>
<organism evidence="12 14">
    <name type="scientific">Didymodactylos carnosus</name>
    <dbReference type="NCBI Taxonomy" id="1234261"/>
    <lineage>
        <taxon>Eukaryota</taxon>
        <taxon>Metazoa</taxon>
        <taxon>Spiralia</taxon>
        <taxon>Gnathifera</taxon>
        <taxon>Rotifera</taxon>
        <taxon>Eurotatoria</taxon>
        <taxon>Bdelloidea</taxon>
        <taxon>Philodinida</taxon>
        <taxon>Philodinidae</taxon>
        <taxon>Didymodactylos</taxon>
    </lineage>
</organism>
<evidence type="ECO:0000256" key="4">
    <source>
        <dbReference type="ARBA" id="ARBA00015132"/>
    </source>
</evidence>
<evidence type="ECO:0000256" key="1">
    <source>
        <dbReference type="ARBA" id="ARBA00004701"/>
    </source>
</evidence>
<evidence type="ECO:0000313" key="12">
    <source>
        <dbReference type="EMBL" id="CAF0920398.1"/>
    </source>
</evidence>
<dbReference type="SUPFAM" id="SSF48179">
    <property type="entry name" value="6-phosphogluconate dehydrogenase C-terminal domain-like"/>
    <property type="match status" value="1"/>
</dbReference>
<keyword evidence="5" id="KW-0560">Oxidoreductase</keyword>
<dbReference type="InterPro" id="IPR036220">
    <property type="entry name" value="UDP-Glc/GDP-Man_DH_C_sf"/>
</dbReference>
<reference evidence="12" key="1">
    <citation type="submission" date="2021-02" db="EMBL/GenBank/DDBJ databases">
        <authorList>
            <person name="Nowell W R."/>
        </authorList>
    </citation>
    <scope>NUCLEOTIDE SEQUENCE</scope>
</reference>
<comment type="catalytic activity">
    <reaction evidence="7">
        <text>UDP-alpha-D-glucose + 2 NAD(+) + H2O = UDP-alpha-D-glucuronate + 2 NADH + 3 H(+)</text>
        <dbReference type="Rhea" id="RHEA:23596"/>
        <dbReference type="ChEBI" id="CHEBI:15377"/>
        <dbReference type="ChEBI" id="CHEBI:15378"/>
        <dbReference type="ChEBI" id="CHEBI:57540"/>
        <dbReference type="ChEBI" id="CHEBI:57945"/>
        <dbReference type="ChEBI" id="CHEBI:58052"/>
        <dbReference type="ChEBI" id="CHEBI:58885"/>
        <dbReference type="EC" id="1.1.1.22"/>
    </reaction>
</comment>
<dbReference type="GO" id="GO:0000271">
    <property type="term" value="P:polysaccharide biosynthetic process"/>
    <property type="evidence" value="ECO:0007669"/>
    <property type="project" value="InterPro"/>
</dbReference>
<dbReference type="GO" id="GO:0051287">
    <property type="term" value="F:NAD binding"/>
    <property type="evidence" value="ECO:0007669"/>
    <property type="project" value="InterPro"/>
</dbReference>
<protein>
    <recommendedName>
        <fullName evidence="4">UDP-glucose 6-dehydrogenase</fullName>
        <ecNumber evidence="3">1.1.1.22</ecNumber>
    </recommendedName>
</protein>
<feature type="binding site" evidence="9">
    <location>
        <position position="222"/>
    </location>
    <ligand>
        <name>substrate</name>
    </ligand>
</feature>
<dbReference type="Pfam" id="PF03721">
    <property type="entry name" value="UDPG_MGDP_dh_N"/>
    <property type="match status" value="1"/>
</dbReference>
<evidence type="ECO:0000256" key="7">
    <source>
        <dbReference type="ARBA" id="ARBA00047473"/>
    </source>
</evidence>
<feature type="binding site" evidence="10">
    <location>
        <position position="90"/>
    </location>
    <ligand>
        <name>NAD(+)</name>
        <dbReference type="ChEBI" id="CHEBI:57540"/>
    </ligand>
</feature>
<evidence type="ECO:0000256" key="9">
    <source>
        <dbReference type="PIRSR" id="PIRSR500134-2"/>
    </source>
</evidence>
<dbReference type="PIRSF" id="PIRSF500134">
    <property type="entry name" value="UDPglc_DH_bac"/>
    <property type="match status" value="1"/>
</dbReference>
<accession>A0A8S2DG08</accession>
<dbReference type="Proteomes" id="UP000677228">
    <property type="component" value="Unassembled WGS sequence"/>
</dbReference>
<dbReference type="InterPro" id="IPR017476">
    <property type="entry name" value="UDP-Glc/GDP-Man"/>
</dbReference>
<feature type="binding site" evidence="10">
    <location>
        <position position="36"/>
    </location>
    <ligand>
        <name>NAD(+)</name>
        <dbReference type="ChEBI" id="CHEBI:57540"/>
    </ligand>
</feature>
<dbReference type="InterPro" id="IPR014027">
    <property type="entry name" value="UDP-Glc/GDP-Man_DH_C"/>
</dbReference>
<comment type="caution">
    <text evidence="12">The sequence shown here is derived from an EMBL/GenBank/DDBJ whole genome shotgun (WGS) entry which is preliminary data.</text>
</comment>
<evidence type="ECO:0000313" key="13">
    <source>
        <dbReference type="EMBL" id="CAF3697900.1"/>
    </source>
</evidence>
<evidence type="ECO:0000256" key="5">
    <source>
        <dbReference type="ARBA" id="ARBA00023002"/>
    </source>
</evidence>
<dbReference type="SMART" id="SM00984">
    <property type="entry name" value="UDPG_MGDP_dh_C"/>
    <property type="match status" value="1"/>
</dbReference>
<dbReference type="Gene3D" id="3.40.50.720">
    <property type="entry name" value="NAD(P)-binding Rossmann-like Domain"/>
    <property type="match status" value="3"/>
</dbReference>
<dbReference type="AlphaFoldDB" id="A0A8S2DG08"/>
<feature type="domain" description="UDP-glucose/GDP-mannose dehydrogenase C-terminal" evidence="11">
    <location>
        <begin position="339"/>
        <end position="439"/>
    </location>
</feature>
<feature type="binding site" evidence="9">
    <location>
        <position position="276"/>
    </location>
    <ligand>
        <name>substrate</name>
    </ligand>
</feature>
<dbReference type="PANTHER" id="PTHR43750:SF3">
    <property type="entry name" value="UDP-GLUCOSE 6-DEHYDROGENASE TUAD"/>
    <property type="match status" value="1"/>
</dbReference>
<dbReference type="EC" id="1.1.1.22" evidence="3"/>
<name>A0A8S2DG08_9BILA</name>
<comment type="similarity">
    <text evidence="2">Belongs to the UDP-glucose/GDP-mannose dehydrogenase family.</text>
</comment>
<dbReference type="Gene3D" id="3.90.25.10">
    <property type="entry name" value="UDP-galactose 4-epimerase, domain 1"/>
    <property type="match status" value="1"/>
</dbReference>
<dbReference type="InterPro" id="IPR028357">
    <property type="entry name" value="UDPglc_DH_bac"/>
</dbReference>
<dbReference type="Gene3D" id="1.20.5.100">
    <property type="entry name" value="Cytochrome c1, transmembrane anchor, C-terminal"/>
    <property type="match status" value="1"/>
</dbReference>
<dbReference type="Pfam" id="PF03720">
    <property type="entry name" value="UDPG_MGDP_dh_C"/>
    <property type="match status" value="1"/>
</dbReference>
<dbReference type="InterPro" id="IPR008927">
    <property type="entry name" value="6-PGluconate_DH-like_C_sf"/>
</dbReference>
<evidence type="ECO:0000313" key="14">
    <source>
        <dbReference type="Proteomes" id="UP000677228"/>
    </source>
</evidence>
<evidence type="ECO:0000256" key="10">
    <source>
        <dbReference type="PIRSR" id="PIRSR500134-3"/>
    </source>
</evidence>
<proteinExistence type="inferred from homology"/>
<evidence type="ECO:0000256" key="8">
    <source>
        <dbReference type="PIRSR" id="PIRSR500134-1"/>
    </source>
</evidence>
<dbReference type="PANTHER" id="PTHR43750">
    <property type="entry name" value="UDP-GLUCOSE 6-DEHYDROGENASE TUAD"/>
    <property type="match status" value="1"/>
</dbReference>
<dbReference type="GO" id="GO:0003979">
    <property type="term" value="F:UDP-glucose 6-dehydrogenase activity"/>
    <property type="evidence" value="ECO:0007669"/>
    <property type="project" value="UniProtKB-EC"/>
</dbReference>
<dbReference type="InterPro" id="IPR001509">
    <property type="entry name" value="Epimerase_deHydtase"/>
</dbReference>
<dbReference type="InterPro" id="IPR036291">
    <property type="entry name" value="NAD(P)-bd_dom_sf"/>
</dbReference>
<keyword evidence="6 10" id="KW-0520">NAD</keyword>
<dbReference type="Pfam" id="PF00984">
    <property type="entry name" value="UDPG_MGDP_dh"/>
    <property type="match status" value="1"/>
</dbReference>
<dbReference type="Proteomes" id="UP000682733">
    <property type="component" value="Unassembled WGS sequence"/>
</dbReference>
<dbReference type="InterPro" id="IPR001732">
    <property type="entry name" value="UDP-Glc/GDP-Man_DH_N"/>
</dbReference>
<feature type="binding site" evidence="10">
    <location>
        <position position="129"/>
    </location>
    <ligand>
        <name>NAD(+)</name>
        <dbReference type="ChEBI" id="CHEBI:57540"/>
    </ligand>
</feature>
<comment type="pathway">
    <text evidence="1">Nucleotide-sugar biosynthesis; UDP-alpha-D-glucuronate biosynthesis; UDP-alpha-D-glucuronate from UDP-alpha-D-glucose: step 1/1.</text>
</comment>
<dbReference type="SUPFAM" id="SSF52413">
    <property type="entry name" value="UDP-glucose/GDP-mannose dehydrogenase C-terminal domain"/>
    <property type="match status" value="1"/>
</dbReference>